<evidence type="ECO:0000256" key="12">
    <source>
        <dbReference type="RuleBase" id="RU004241"/>
    </source>
</evidence>
<keyword evidence="10" id="KW-0376">Hydrogen peroxide</keyword>
<dbReference type="GO" id="GO:0005576">
    <property type="term" value="C:extracellular region"/>
    <property type="evidence" value="ECO:0007669"/>
    <property type="project" value="UniProtKB-SubCell"/>
</dbReference>
<dbReference type="Pfam" id="PF00141">
    <property type="entry name" value="peroxidase"/>
    <property type="match status" value="1"/>
</dbReference>
<evidence type="ECO:0000256" key="7">
    <source>
        <dbReference type="ARBA" id="ARBA00022837"/>
    </source>
</evidence>
<keyword evidence="9" id="KW-0408">Iron</keyword>
<evidence type="ECO:0000256" key="8">
    <source>
        <dbReference type="ARBA" id="ARBA00023002"/>
    </source>
</evidence>
<dbReference type="GO" id="GO:0046872">
    <property type="term" value="F:metal ion binding"/>
    <property type="evidence" value="ECO:0007669"/>
    <property type="project" value="UniProtKB-KW"/>
</dbReference>
<feature type="compositionally biased region" description="Basic and acidic residues" evidence="13">
    <location>
        <begin position="196"/>
        <end position="206"/>
    </location>
</feature>
<comment type="caution">
    <text evidence="15">The sequence shown here is derived from an EMBL/GenBank/DDBJ whole genome shotgun (WGS) entry which is preliminary data.</text>
</comment>
<dbReference type="SUPFAM" id="SSF48113">
    <property type="entry name" value="Heme-dependent peroxidases"/>
    <property type="match status" value="1"/>
</dbReference>
<gene>
    <name evidence="15" type="ORF">C2845_PM04G25390</name>
</gene>
<comment type="cofactor">
    <cofactor evidence="11">
        <name>Ca(2+)</name>
        <dbReference type="ChEBI" id="CHEBI:29108"/>
    </cofactor>
    <text evidence="11">Binds 2 calcium ions per subunit.</text>
</comment>
<dbReference type="Proteomes" id="UP000275267">
    <property type="component" value="Unassembled WGS sequence"/>
</dbReference>
<keyword evidence="4" id="KW-0575">Peroxidase</keyword>
<dbReference type="InterPro" id="IPR002016">
    <property type="entry name" value="Haem_peroxidase"/>
</dbReference>
<evidence type="ECO:0000256" key="2">
    <source>
        <dbReference type="ARBA" id="ARBA00001970"/>
    </source>
</evidence>
<evidence type="ECO:0000256" key="11">
    <source>
        <dbReference type="PIRSR" id="PIRSR600823-3"/>
    </source>
</evidence>
<evidence type="ECO:0000256" key="6">
    <source>
        <dbReference type="ARBA" id="ARBA00022723"/>
    </source>
</evidence>
<evidence type="ECO:0000313" key="15">
    <source>
        <dbReference type="EMBL" id="RLM85318.1"/>
    </source>
</evidence>
<comment type="catalytic activity">
    <reaction evidence="1">
        <text>2 a phenolic donor + H2O2 = 2 a phenolic radical donor + 2 H2O</text>
        <dbReference type="Rhea" id="RHEA:56136"/>
        <dbReference type="ChEBI" id="CHEBI:15377"/>
        <dbReference type="ChEBI" id="CHEBI:16240"/>
        <dbReference type="ChEBI" id="CHEBI:139520"/>
        <dbReference type="ChEBI" id="CHEBI:139521"/>
        <dbReference type="EC" id="1.11.1.7"/>
    </reaction>
</comment>
<proteinExistence type="inferred from homology"/>
<dbReference type="PANTHER" id="PTHR31517:SF3">
    <property type="entry name" value="PEROXIDASE"/>
    <property type="match status" value="1"/>
</dbReference>
<evidence type="ECO:0000256" key="10">
    <source>
        <dbReference type="ARBA" id="ARBA00023324"/>
    </source>
</evidence>
<evidence type="ECO:0000256" key="4">
    <source>
        <dbReference type="ARBA" id="ARBA00022559"/>
    </source>
</evidence>
<feature type="domain" description="Plant heme peroxidase family profile" evidence="14">
    <location>
        <begin position="57"/>
        <end position="168"/>
    </location>
</feature>
<dbReference type="Gene3D" id="1.10.520.10">
    <property type="match status" value="1"/>
</dbReference>
<sequence length="233" mass="24023">MNTRTREQTVSLDLLGSGSGKRRNGHYGDGVPGYGVSGGHGEDVGAGHLVPALRHGVSGRLWGLSAPDPTLDRGYAAQLQADCLANVDPRAAVSKDPVTPVTFGNQPGLLASDQVLYTDPRSRPTVNAWAQSGAAFNRAIMAAITKLARVGVKTGAHGNIRRNCALQKTTLLTLHQAAKASAKDMACPPPASTRTARAEGWRERGSESQAKTGGGRGWLLGVVSLAKGGGGGA</sequence>
<dbReference type="GO" id="GO:0042744">
    <property type="term" value="P:hydrogen peroxide catabolic process"/>
    <property type="evidence" value="ECO:0007669"/>
    <property type="project" value="UniProtKB-KW"/>
</dbReference>
<dbReference type="Gene3D" id="1.10.420.10">
    <property type="entry name" value="Peroxidase, domain 2"/>
    <property type="match status" value="1"/>
</dbReference>
<evidence type="ECO:0000313" key="16">
    <source>
        <dbReference type="Proteomes" id="UP000275267"/>
    </source>
</evidence>
<keyword evidence="5" id="KW-0349">Heme</keyword>
<keyword evidence="8" id="KW-0560">Oxidoreductase</keyword>
<dbReference type="OrthoDB" id="2113341at2759"/>
<reference evidence="16" key="1">
    <citation type="journal article" date="2019" name="Nat. Commun.">
        <title>The genome of broomcorn millet.</title>
        <authorList>
            <person name="Zou C."/>
            <person name="Miki D."/>
            <person name="Li D."/>
            <person name="Tang Q."/>
            <person name="Xiao L."/>
            <person name="Rajput S."/>
            <person name="Deng P."/>
            <person name="Jia W."/>
            <person name="Huang R."/>
            <person name="Zhang M."/>
            <person name="Sun Y."/>
            <person name="Hu J."/>
            <person name="Fu X."/>
            <person name="Schnable P.S."/>
            <person name="Li F."/>
            <person name="Zhang H."/>
            <person name="Feng B."/>
            <person name="Zhu X."/>
            <person name="Liu R."/>
            <person name="Schnable J.C."/>
            <person name="Zhu J.-K."/>
            <person name="Zhang H."/>
        </authorList>
    </citation>
    <scope>NUCLEOTIDE SEQUENCE [LARGE SCALE GENOMIC DNA]</scope>
</reference>
<dbReference type="AlphaFoldDB" id="A0A3L6QP97"/>
<keyword evidence="6 11" id="KW-0479">Metal-binding</keyword>
<evidence type="ECO:0000256" key="5">
    <source>
        <dbReference type="ARBA" id="ARBA00022617"/>
    </source>
</evidence>
<protein>
    <submittedName>
        <fullName evidence="15">Peroxidase 51-like</fullName>
    </submittedName>
</protein>
<dbReference type="InterPro" id="IPR010255">
    <property type="entry name" value="Haem_peroxidase_sf"/>
</dbReference>
<evidence type="ECO:0000256" key="13">
    <source>
        <dbReference type="SAM" id="MobiDB-lite"/>
    </source>
</evidence>
<dbReference type="InterPro" id="IPR000823">
    <property type="entry name" value="Peroxidase_pln"/>
</dbReference>
<feature type="binding site" evidence="11">
    <location>
        <position position="96"/>
    </location>
    <ligand>
        <name>Ca(2+)</name>
        <dbReference type="ChEBI" id="CHEBI:29108"/>
        <label>2</label>
    </ligand>
</feature>
<evidence type="ECO:0000259" key="14">
    <source>
        <dbReference type="PROSITE" id="PS50873"/>
    </source>
</evidence>
<dbReference type="STRING" id="4540.A0A3L6QP97"/>
<evidence type="ECO:0000256" key="9">
    <source>
        <dbReference type="ARBA" id="ARBA00023004"/>
    </source>
</evidence>
<dbReference type="GO" id="GO:0140825">
    <property type="term" value="F:lactoperoxidase activity"/>
    <property type="evidence" value="ECO:0007669"/>
    <property type="project" value="UniProtKB-EC"/>
</dbReference>
<dbReference type="PROSITE" id="PS50873">
    <property type="entry name" value="PEROXIDASE_4"/>
    <property type="match status" value="1"/>
</dbReference>
<feature type="region of interest" description="Disordered" evidence="13">
    <location>
        <begin position="1"/>
        <end position="32"/>
    </location>
</feature>
<evidence type="ECO:0000256" key="1">
    <source>
        <dbReference type="ARBA" id="ARBA00000189"/>
    </source>
</evidence>
<dbReference type="GO" id="GO:0020037">
    <property type="term" value="F:heme binding"/>
    <property type="evidence" value="ECO:0007669"/>
    <property type="project" value="InterPro"/>
</dbReference>
<name>A0A3L6QP97_PANMI</name>
<dbReference type="EMBL" id="PQIB02000011">
    <property type="protein sequence ID" value="RLM85318.1"/>
    <property type="molecule type" value="Genomic_DNA"/>
</dbReference>
<comment type="cofactor">
    <cofactor evidence="2">
        <name>heme b</name>
        <dbReference type="ChEBI" id="CHEBI:60344"/>
    </cofactor>
</comment>
<feature type="region of interest" description="Disordered" evidence="13">
    <location>
        <begin position="182"/>
        <end position="215"/>
    </location>
</feature>
<comment type="subcellular location">
    <subcellularLocation>
        <location evidence="3">Secreted</location>
    </subcellularLocation>
</comment>
<keyword evidence="16" id="KW-1185">Reference proteome</keyword>
<feature type="binding site" evidence="11">
    <location>
        <position position="99"/>
    </location>
    <ligand>
        <name>Ca(2+)</name>
        <dbReference type="ChEBI" id="CHEBI:29108"/>
        <label>2</label>
    </ligand>
</feature>
<keyword evidence="7 11" id="KW-0106">Calcium</keyword>
<evidence type="ECO:0000256" key="3">
    <source>
        <dbReference type="ARBA" id="ARBA00004613"/>
    </source>
</evidence>
<comment type="similarity">
    <text evidence="12">Belongs to the peroxidase family.</text>
</comment>
<dbReference type="PANTHER" id="PTHR31517">
    <property type="match status" value="1"/>
</dbReference>
<dbReference type="GO" id="GO:0006979">
    <property type="term" value="P:response to oxidative stress"/>
    <property type="evidence" value="ECO:0007669"/>
    <property type="project" value="InterPro"/>
</dbReference>
<accession>A0A3L6QP97</accession>
<organism evidence="15 16">
    <name type="scientific">Panicum miliaceum</name>
    <name type="common">Proso millet</name>
    <name type="synonym">Broomcorn millet</name>
    <dbReference type="NCBI Taxonomy" id="4540"/>
    <lineage>
        <taxon>Eukaryota</taxon>
        <taxon>Viridiplantae</taxon>
        <taxon>Streptophyta</taxon>
        <taxon>Embryophyta</taxon>
        <taxon>Tracheophyta</taxon>
        <taxon>Spermatophyta</taxon>
        <taxon>Magnoliopsida</taxon>
        <taxon>Liliopsida</taxon>
        <taxon>Poales</taxon>
        <taxon>Poaceae</taxon>
        <taxon>PACMAD clade</taxon>
        <taxon>Panicoideae</taxon>
        <taxon>Panicodae</taxon>
        <taxon>Paniceae</taxon>
        <taxon>Panicinae</taxon>
        <taxon>Panicum</taxon>
        <taxon>Panicum sect. Panicum</taxon>
    </lineage>
</organism>